<protein>
    <recommendedName>
        <fullName evidence="5">Secreted protein</fullName>
    </recommendedName>
</protein>
<feature type="region of interest" description="Disordered" evidence="1">
    <location>
        <begin position="154"/>
        <end position="183"/>
    </location>
</feature>
<evidence type="ECO:0008006" key="5">
    <source>
        <dbReference type="Google" id="ProtNLM"/>
    </source>
</evidence>
<dbReference type="RefSeq" id="XP_009497212.1">
    <property type="nucleotide sequence ID" value="XM_009498937.1"/>
</dbReference>
<proteinExistence type="predicted"/>
<name>A0A058Z2J4_FONAL</name>
<evidence type="ECO:0000256" key="1">
    <source>
        <dbReference type="SAM" id="MobiDB-lite"/>
    </source>
</evidence>
<reference evidence="3" key="1">
    <citation type="submission" date="2013-04" db="EMBL/GenBank/DDBJ databases">
        <title>The Genome Sequence of Fonticula alba ATCC 38817.</title>
        <authorList>
            <consortium name="The Broad Institute Genomics Platform"/>
            <person name="Russ C."/>
            <person name="Cuomo C."/>
            <person name="Burger G."/>
            <person name="Gray M.W."/>
            <person name="Holland P.W.H."/>
            <person name="King N."/>
            <person name="Lang F.B.F."/>
            <person name="Roger A.J."/>
            <person name="Ruiz-Trillo I."/>
            <person name="Brown M."/>
            <person name="Walker B."/>
            <person name="Young S."/>
            <person name="Zeng Q."/>
            <person name="Gargeya S."/>
            <person name="Fitzgerald M."/>
            <person name="Haas B."/>
            <person name="Abouelleil A."/>
            <person name="Allen A.W."/>
            <person name="Alvarado L."/>
            <person name="Arachchi H.M."/>
            <person name="Berlin A.M."/>
            <person name="Chapman S.B."/>
            <person name="Gainer-Dewar J."/>
            <person name="Goldberg J."/>
            <person name="Griggs A."/>
            <person name="Gujja S."/>
            <person name="Hansen M."/>
            <person name="Howarth C."/>
            <person name="Imamovic A."/>
            <person name="Ireland A."/>
            <person name="Larimer J."/>
            <person name="McCowan C."/>
            <person name="Murphy C."/>
            <person name="Pearson M."/>
            <person name="Poon T.W."/>
            <person name="Priest M."/>
            <person name="Roberts A."/>
            <person name="Saif S."/>
            <person name="Shea T."/>
            <person name="Sisk P."/>
            <person name="Sykes S."/>
            <person name="Wortman J."/>
            <person name="Nusbaum C."/>
            <person name="Birren B."/>
        </authorList>
    </citation>
    <scope>NUCLEOTIDE SEQUENCE [LARGE SCALE GENOMIC DNA]</scope>
    <source>
        <strain evidence="3">ATCC 38817</strain>
    </source>
</reference>
<evidence type="ECO:0000313" key="3">
    <source>
        <dbReference type="EMBL" id="KCV68158.1"/>
    </source>
</evidence>
<keyword evidence="4" id="KW-1185">Reference proteome</keyword>
<dbReference type="AlphaFoldDB" id="A0A058Z2J4"/>
<feature type="chain" id="PRO_5001571679" description="Secreted protein" evidence="2">
    <location>
        <begin position="22"/>
        <end position="183"/>
    </location>
</feature>
<dbReference type="EMBL" id="KB932209">
    <property type="protein sequence ID" value="KCV68158.1"/>
    <property type="molecule type" value="Genomic_DNA"/>
</dbReference>
<accession>A0A058Z2J4</accession>
<organism evidence="3">
    <name type="scientific">Fonticula alba</name>
    <name type="common">Slime mold</name>
    <dbReference type="NCBI Taxonomy" id="691883"/>
    <lineage>
        <taxon>Eukaryota</taxon>
        <taxon>Rotosphaerida</taxon>
        <taxon>Fonticulaceae</taxon>
        <taxon>Fonticula</taxon>
    </lineage>
</organism>
<dbReference type="GeneID" id="20529802"/>
<dbReference type="Proteomes" id="UP000030693">
    <property type="component" value="Unassembled WGS sequence"/>
</dbReference>
<evidence type="ECO:0000256" key="2">
    <source>
        <dbReference type="SAM" id="SignalP"/>
    </source>
</evidence>
<sequence>MGRAFVLSMTRLWALLPFGPANRPRLPSGLSSPVEKEALSRSARSPSSGGRVGQVSTLEGPEWRPKKPEVMARIRARAGEKERAREGNGDTKKAMPRATLRSGEGAASPRGASKIARAAWARWSRLMFRATPMYGCISSSGTARPCRMTVPRLRGKWGMPSGGHAGACRRASKGASPRTRHPR</sequence>
<feature type="compositionally biased region" description="Low complexity" evidence="1">
    <location>
        <begin position="40"/>
        <end position="49"/>
    </location>
</feature>
<feature type="compositionally biased region" description="Basic and acidic residues" evidence="1">
    <location>
        <begin position="78"/>
        <end position="93"/>
    </location>
</feature>
<feature type="region of interest" description="Disordered" evidence="1">
    <location>
        <begin position="78"/>
        <end position="110"/>
    </location>
</feature>
<feature type="signal peptide" evidence="2">
    <location>
        <begin position="1"/>
        <end position="21"/>
    </location>
</feature>
<feature type="region of interest" description="Disordered" evidence="1">
    <location>
        <begin position="24"/>
        <end position="65"/>
    </location>
</feature>
<evidence type="ECO:0000313" key="4">
    <source>
        <dbReference type="Proteomes" id="UP000030693"/>
    </source>
</evidence>
<keyword evidence="2" id="KW-0732">Signal</keyword>
<gene>
    <name evidence="3" type="ORF">H696_05077</name>
</gene>